<dbReference type="Proteomes" id="UP000717996">
    <property type="component" value="Unassembled WGS sequence"/>
</dbReference>
<sequence length="77" mass="8689">MMRPTFYNPPRSNATVAILPHHLFGSSNTHPLSSAPSSPHHHDHSEPDEFGWATLDDGRFYHTLTGIIAERHPFEES</sequence>
<feature type="region of interest" description="Disordered" evidence="1">
    <location>
        <begin position="27"/>
        <end position="49"/>
    </location>
</feature>
<protein>
    <submittedName>
        <fullName evidence="2">Uncharacterized protein</fullName>
    </submittedName>
</protein>
<name>A0A9P6YCH5_RHIOR</name>
<dbReference type="OrthoDB" id="2255497at2759"/>
<organism evidence="2 3">
    <name type="scientific">Rhizopus oryzae</name>
    <name type="common">Mucormycosis agent</name>
    <name type="synonym">Rhizopus arrhizus var. delemar</name>
    <dbReference type="NCBI Taxonomy" id="64495"/>
    <lineage>
        <taxon>Eukaryota</taxon>
        <taxon>Fungi</taxon>
        <taxon>Fungi incertae sedis</taxon>
        <taxon>Mucoromycota</taxon>
        <taxon>Mucoromycotina</taxon>
        <taxon>Mucoromycetes</taxon>
        <taxon>Mucorales</taxon>
        <taxon>Mucorineae</taxon>
        <taxon>Rhizopodaceae</taxon>
        <taxon>Rhizopus</taxon>
    </lineage>
</organism>
<evidence type="ECO:0000313" key="2">
    <source>
        <dbReference type="EMBL" id="KAG1544930.1"/>
    </source>
</evidence>
<proteinExistence type="predicted"/>
<reference evidence="2" key="1">
    <citation type="journal article" date="2020" name="Microb. Genom.">
        <title>Genetic diversity of clinical and environmental Mucorales isolates obtained from an investigation of mucormycosis cases among solid organ transplant recipients.</title>
        <authorList>
            <person name="Nguyen M.H."/>
            <person name="Kaul D."/>
            <person name="Muto C."/>
            <person name="Cheng S.J."/>
            <person name="Richter R.A."/>
            <person name="Bruno V.M."/>
            <person name="Liu G."/>
            <person name="Beyhan S."/>
            <person name="Sundermann A.J."/>
            <person name="Mounaud S."/>
            <person name="Pasculle A.W."/>
            <person name="Nierman W.C."/>
            <person name="Driscoll E."/>
            <person name="Cumbie R."/>
            <person name="Clancy C.J."/>
            <person name="Dupont C.L."/>
        </authorList>
    </citation>
    <scope>NUCLEOTIDE SEQUENCE</scope>
    <source>
        <strain evidence="2">GL16</strain>
    </source>
</reference>
<evidence type="ECO:0000256" key="1">
    <source>
        <dbReference type="SAM" id="MobiDB-lite"/>
    </source>
</evidence>
<comment type="caution">
    <text evidence="2">The sequence shown here is derived from an EMBL/GenBank/DDBJ whole genome shotgun (WGS) entry which is preliminary data.</text>
</comment>
<dbReference type="AlphaFoldDB" id="A0A9P6YCH5"/>
<dbReference type="EMBL" id="JAANIT010000729">
    <property type="protein sequence ID" value="KAG1544930.1"/>
    <property type="molecule type" value="Genomic_DNA"/>
</dbReference>
<gene>
    <name evidence="2" type="ORF">G6F51_005759</name>
</gene>
<evidence type="ECO:0000313" key="3">
    <source>
        <dbReference type="Proteomes" id="UP000717996"/>
    </source>
</evidence>
<accession>A0A9P6YCH5</accession>